<keyword evidence="3" id="KW-1017">Isopeptide bond</keyword>
<dbReference type="OrthoDB" id="16717at2759"/>
<evidence type="ECO:0000256" key="5">
    <source>
        <dbReference type="ARBA" id="ARBA00022574"/>
    </source>
</evidence>
<gene>
    <name evidence="23" type="ORF">CPELLU_LOCUS12372</name>
</gene>
<dbReference type="FunFam" id="2.130.10.10:FF:000077">
    <property type="entry name" value="WD repeat domain 33"/>
    <property type="match status" value="1"/>
</dbReference>
<evidence type="ECO:0000256" key="3">
    <source>
        <dbReference type="ARBA" id="ARBA00022499"/>
    </source>
</evidence>
<accession>A0A9N9N8V8</accession>
<evidence type="ECO:0000313" key="23">
    <source>
        <dbReference type="EMBL" id="CAG8711904.1"/>
    </source>
</evidence>
<dbReference type="PANTHER" id="PTHR22836:SF0">
    <property type="entry name" value="PRE-MRNA 3' END PROCESSING PROTEIN WDR33"/>
    <property type="match status" value="1"/>
</dbReference>
<keyword evidence="24" id="KW-1185">Reference proteome</keyword>
<dbReference type="InterPro" id="IPR020472">
    <property type="entry name" value="WD40_PAC1"/>
</dbReference>
<feature type="region of interest" description="Disordered" evidence="21">
    <location>
        <begin position="1"/>
        <end position="36"/>
    </location>
</feature>
<keyword evidence="9" id="KW-0007">Acetylation</keyword>
<dbReference type="InterPro" id="IPR036322">
    <property type="entry name" value="WD40_repeat_dom_sf"/>
</dbReference>
<dbReference type="InterPro" id="IPR001680">
    <property type="entry name" value="WD40_rpt"/>
</dbReference>
<feature type="domain" description="IFT140 first beta-propeller" evidence="22">
    <location>
        <begin position="176"/>
        <end position="257"/>
    </location>
</feature>
<feature type="repeat" description="WD" evidence="20">
    <location>
        <begin position="347"/>
        <end position="388"/>
    </location>
</feature>
<dbReference type="PROSITE" id="PS50082">
    <property type="entry name" value="WD_REPEATS_2"/>
    <property type="match status" value="5"/>
</dbReference>
<evidence type="ECO:0000256" key="1">
    <source>
        <dbReference type="ARBA" id="ARBA00004123"/>
    </source>
</evidence>
<comment type="function">
    <text evidence="12">Required for 3'-end cleavage and polyadenylation of pre-mRNAs. Also involved in chromosome segregation where it has a role in chromosome attachment to the mitotic spindle.</text>
</comment>
<evidence type="ECO:0000256" key="9">
    <source>
        <dbReference type="ARBA" id="ARBA00022990"/>
    </source>
</evidence>
<evidence type="ECO:0000256" key="7">
    <source>
        <dbReference type="ARBA" id="ARBA00022737"/>
    </source>
</evidence>
<dbReference type="GO" id="GO:0031124">
    <property type="term" value="P:mRNA 3'-end processing"/>
    <property type="evidence" value="ECO:0007669"/>
    <property type="project" value="InterPro"/>
</dbReference>
<evidence type="ECO:0000256" key="17">
    <source>
        <dbReference type="ARBA" id="ARBA00068823"/>
    </source>
</evidence>
<feature type="repeat" description="WD" evidence="20">
    <location>
        <begin position="436"/>
        <end position="467"/>
    </location>
</feature>
<feature type="repeat" description="WD" evidence="20">
    <location>
        <begin position="263"/>
        <end position="304"/>
    </location>
</feature>
<evidence type="ECO:0000256" key="20">
    <source>
        <dbReference type="PROSITE-ProRule" id="PRU00221"/>
    </source>
</evidence>
<dbReference type="CDD" id="cd00200">
    <property type="entry name" value="WD40"/>
    <property type="match status" value="1"/>
</dbReference>
<evidence type="ECO:0000256" key="16">
    <source>
        <dbReference type="ARBA" id="ARBA00063159"/>
    </source>
</evidence>
<sequence length="631" mass="70714">MAATTASTTGSTLWDDAHPTTNPQRSGGFPYTPTSTLESGEVIEGEEVNSGLVNNHTPSPVTISLSGSGTGQATVQGDNRNGGYSIRKSYGNRHAGYGGNNSAQRAVFDGKRMRKAIQRRTVDFNCSIGKFLQDRIWIRDQRDMKFLRPKPNFIIDLLPPSAYLHNPVNAVATKYVHTSTNKNRYPVNVVRWTPEGRRLITGLSSGEFTLWNGLTFNFETILQAHESAVRTMKWSHNDNWMVTADHKGVIKYWQSNMNNLKMIEGHKEAIRDLSFAPTDTKFATCSDDGTIKIWDFNEGIEERVLSGHGWDVKSVDWHPHKSLLASGSKDNLIKFWDPKSGKSVYTLHGHKNTILGLQWNRNGNWLGTAARDQLVKVYDIRMMKDLQTFRGHNKEVCFPTAISWHPFHERLLATGGSDGCLMFWIVGQDTLVEAVEFAHDQNVWSLDWHPLGHILVSGSNDHSTRFWTRARPGDTVQDKYHVGRQKAEELGLKDVDSDEDDDPVPGLTFFNGGLMSGFLPVPMNPHPAVRADFVQAPQSLVQMDQSQDLTPPRPMDIGDISYVSTSSVNIEDVPGLGMLRNNIPSNPSPQLRPQWTVPNIGPTPRPSTQQQGQRWDHDISRSINHMTGKFE</sequence>
<evidence type="ECO:0000256" key="2">
    <source>
        <dbReference type="ARBA" id="ARBA00022481"/>
    </source>
</evidence>
<comment type="similarity">
    <text evidence="15">Belongs to the WD repeat WDR33 family.</text>
</comment>
<dbReference type="AlphaFoldDB" id="A0A9N9N8V8"/>
<feature type="region of interest" description="Disordered" evidence="21">
    <location>
        <begin position="50"/>
        <end position="86"/>
    </location>
</feature>
<name>A0A9N9N8V8_9GLOM</name>
<protein>
    <recommendedName>
        <fullName evidence="13">Polyadenylation factor subunit 2</fullName>
    </recommendedName>
    <alternativeName>
        <fullName evidence="18">WD repeat-containing protein 33</fullName>
    </alternativeName>
    <alternativeName>
        <fullName evidence="19">WD repeat-containing protein of 146 kDa</fullName>
    </alternativeName>
    <alternativeName>
        <fullName evidence="17">pre-mRNA 3' end processing protein WDR33</fullName>
    </alternativeName>
</protein>
<dbReference type="Pfam" id="PF23383">
    <property type="entry name" value="Beta-prop_IFT140_1st"/>
    <property type="match status" value="1"/>
</dbReference>
<keyword evidence="5 20" id="KW-0853">WD repeat</keyword>
<dbReference type="InterPro" id="IPR015943">
    <property type="entry name" value="WD40/YVTN_repeat-like_dom_sf"/>
</dbReference>
<keyword evidence="6" id="KW-0507">mRNA processing</keyword>
<evidence type="ECO:0000256" key="14">
    <source>
        <dbReference type="ARBA" id="ARBA00058681"/>
    </source>
</evidence>
<evidence type="ECO:0000256" key="11">
    <source>
        <dbReference type="ARBA" id="ARBA00023242"/>
    </source>
</evidence>
<dbReference type="PANTHER" id="PTHR22836">
    <property type="entry name" value="WD40 REPEAT PROTEIN"/>
    <property type="match status" value="1"/>
</dbReference>
<dbReference type="InterPro" id="IPR056154">
    <property type="entry name" value="Beta-prop_IFT140_1st"/>
</dbReference>
<evidence type="ECO:0000256" key="15">
    <source>
        <dbReference type="ARBA" id="ARBA00061690"/>
    </source>
</evidence>
<evidence type="ECO:0000256" key="21">
    <source>
        <dbReference type="SAM" id="MobiDB-lite"/>
    </source>
</evidence>
<dbReference type="Pfam" id="PF00400">
    <property type="entry name" value="WD40"/>
    <property type="match status" value="5"/>
</dbReference>
<evidence type="ECO:0000256" key="19">
    <source>
        <dbReference type="ARBA" id="ARBA00076133"/>
    </source>
</evidence>
<keyword evidence="7" id="KW-0677">Repeat</keyword>
<dbReference type="PRINTS" id="PR00320">
    <property type="entry name" value="GPROTEINBRPT"/>
</dbReference>
<evidence type="ECO:0000256" key="18">
    <source>
        <dbReference type="ARBA" id="ARBA00075792"/>
    </source>
</evidence>
<keyword evidence="2" id="KW-0488">Methylation</keyword>
<proteinExistence type="inferred from homology"/>
<evidence type="ECO:0000256" key="10">
    <source>
        <dbReference type="ARBA" id="ARBA00023119"/>
    </source>
</evidence>
<dbReference type="Proteomes" id="UP000789759">
    <property type="component" value="Unassembled WGS sequence"/>
</dbReference>
<evidence type="ECO:0000313" key="24">
    <source>
        <dbReference type="Proteomes" id="UP000789759"/>
    </source>
</evidence>
<feature type="compositionally biased region" description="Polar residues" evidence="21">
    <location>
        <begin position="51"/>
        <end position="79"/>
    </location>
</feature>
<dbReference type="PROSITE" id="PS50294">
    <property type="entry name" value="WD_REPEATS_REGION"/>
    <property type="match status" value="5"/>
</dbReference>
<feature type="compositionally biased region" description="Low complexity" evidence="21">
    <location>
        <begin position="1"/>
        <end position="12"/>
    </location>
</feature>
<keyword evidence="4" id="KW-0597">Phosphoprotein</keyword>
<evidence type="ECO:0000256" key="12">
    <source>
        <dbReference type="ARBA" id="ARBA00025498"/>
    </source>
</evidence>
<evidence type="ECO:0000256" key="13">
    <source>
        <dbReference type="ARBA" id="ARBA00026154"/>
    </source>
</evidence>
<feature type="repeat" description="WD" evidence="20">
    <location>
        <begin position="222"/>
        <end position="254"/>
    </location>
</feature>
<evidence type="ECO:0000256" key="8">
    <source>
        <dbReference type="ARBA" id="ARBA00022843"/>
    </source>
</evidence>
<dbReference type="SMART" id="SM00320">
    <property type="entry name" value="WD40"/>
    <property type="match status" value="7"/>
</dbReference>
<dbReference type="Gene3D" id="2.130.10.10">
    <property type="entry name" value="YVTN repeat-like/Quinoprotein amine dehydrogenase"/>
    <property type="match status" value="2"/>
</dbReference>
<dbReference type="FunFam" id="2.130.10.10:FF:000069">
    <property type="entry name" value="WD repeat domain 33"/>
    <property type="match status" value="1"/>
</dbReference>
<dbReference type="EMBL" id="CAJVQA010011901">
    <property type="protein sequence ID" value="CAG8711904.1"/>
    <property type="molecule type" value="Genomic_DNA"/>
</dbReference>
<evidence type="ECO:0000256" key="4">
    <source>
        <dbReference type="ARBA" id="ARBA00022553"/>
    </source>
</evidence>
<comment type="caution">
    <text evidence="23">The sequence shown here is derived from an EMBL/GenBank/DDBJ whole genome shotgun (WGS) entry which is preliminary data.</text>
</comment>
<comment type="subcellular location">
    <subcellularLocation>
        <location evidence="1">Nucleus</location>
    </subcellularLocation>
</comment>
<dbReference type="FunFam" id="2.130.10.10:FF:000085">
    <property type="entry name" value="WD repeat domain 33"/>
    <property type="match status" value="1"/>
</dbReference>
<organism evidence="23 24">
    <name type="scientific">Cetraspora pellucida</name>
    <dbReference type="NCBI Taxonomy" id="1433469"/>
    <lineage>
        <taxon>Eukaryota</taxon>
        <taxon>Fungi</taxon>
        <taxon>Fungi incertae sedis</taxon>
        <taxon>Mucoromycota</taxon>
        <taxon>Glomeromycotina</taxon>
        <taxon>Glomeromycetes</taxon>
        <taxon>Diversisporales</taxon>
        <taxon>Gigasporaceae</taxon>
        <taxon>Cetraspora</taxon>
    </lineage>
</organism>
<keyword evidence="11" id="KW-0539">Nucleus</keyword>
<evidence type="ECO:0000259" key="22">
    <source>
        <dbReference type="Pfam" id="PF23383"/>
    </source>
</evidence>
<keyword evidence="10" id="KW-0176">Collagen</keyword>
<dbReference type="InterPro" id="IPR045245">
    <property type="entry name" value="Pfs2-like"/>
</dbReference>
<comment type="function">
    <text evidence="14">Essential for both cleavage and polyadenylation of pre-mRNA 3' ends.</text>
</comment>
<comment type="subunit">
    <text evidence="16">Component of the cleavage and polyadenylation specificity factor (CPSF) module of the pre-mRNA 3'-end processing complex. Interacts with CPSF3/CPSF73.</text>
</comment>
<dbReference type="GO" id="GO:0005847">
    <property type="term" value="C:mRNA cleavage and polyadenylation specificity factor complex"/>
    <property type="evidence" value="ECO:0007669"/>
    <property type="project" value="TreeGrafter"/>
</dbReference>
<reference evidence="23" key="1">
    <citation type="submission" date="2021-06" db="EMBL/GenBank/DDBJ databases">
        <authorList>
            <person name="Kallberg Y."/>
            <person name="Tangrot J."/>
            <person name="Rosling A."/>
        </authorList>
    </citation>
    <scope>NUCLEOTIDE SEQUENCE</scope>
    <source>
        <strain evidence="23">FL966</strain>
    </source>
</reference>
<feature type="repeat" description="WD" evidence="20">
    <location>
        <begin position="305"/>
        <end position="346"/>
    </location>
</feature>
<dbReference type="SUPFAM" id="SSF50978">
    <property type="entry name" value="WD40 repeat-like"/>
    <property type="match status" value="1"/>
</dbReference>
<keyword evidence="8" id="KW-0832">Ubl conjugation</keyword>
<evidence type="ECO:0000256" key="6">
    <source>
        <dbReference type="ARBA" id="ARBA00022664"/>
    </source>
</evidence>